<evidence type="ECO:0000313" key="4">
    <source>
        <dbReference type="Proteomes" id="UP000042958"/>
    </source>
</evidence>
<protein>
    <submittedName>
        <fullName evidence="3">Uncharacterized protein</fullName>
    </submittedName>
</protein>
<feature type="region of interest" description="Disordered" evidence="1">
    <location>
        <begin position="144"/>
        <end position="165"/>
    </location>
</feature>
<evidence type="ECO:0000313" key="3">
    <source>
        <dbReference type="EMBL" id="CEJ62930.1"/>
    </source>
</evidence>
<dbReference type="OrthoDB" id="4355495at2759"/>
<accession>A0A0F7U557</accession>
<name>A0A0F7U557_PENBI</name>
<dbReference type="EMBL" id="CDHK01000018">
    <property type="protein sequence ID" value="CEJ62568.1"/>
    <property type="molecule type" value="Genomic_DNA"/>
</dbReference>
<dbReference type="AlphaFoldDB" id="A0A0F7U557"/>
<evidence type="ECO:0000256" key="1">
    <source>
        <dbReference type="SAM" id="MobiDB-lite"/>
    </source>
</evidence>
<organism evidence="3 4">
    <name type="scientific">Penicillium brasilianum</name>
    <dbReference type="NCBI Taxonomy" id="104259"/>
    <lineage>
        <taxon>Eukaryota</taxon>
        <taxon>Fungi</taxon>
        <taxon>Dikarya</taxon>
        <taxon>Ascomycota</taxon>
        <taxon>Pezizomycotina</taxon>
        <taxon>Eurotiomycetes</taxon>
        <taxon>Eurotiomycetidae</taxon>
        <taxon>Eurotiales</taxon>
        <taxon>Aspergillaceae</taxon>
        <taxon>Penicillium</taxon>
    </lineage>
</organism>
<dbReference type="EMBL" id="CDHK01000035">
    <property type="protein sequence ID" value="CEJ62930.1"/>
    <property type="molecule type" value="Genomic_DNA"/>
</dbReference>
<proteinExistence type="predicted"/>
<keyword evidence="4" id="KW-1185">Reference proteome</keyword>
<sequence length="165" mass="18050">MGAIRKSSMYPSRRPDFRKQLQRALSLSSFESEETHSASEISIGDTTEDQHSTLSKSVEFSVHSDSVGHTYEKPTGPELSSVAQMAENIEPGTDLPKDRDMIALECVAENVEDSMHSQENVNEVVRNDLADILGRLEIMEEKIDVASQAGSGSRGRVGKPSKDGL</sequence>
<evidence type="ECO:0000313" key="2">
    <source>
        <dbReference type="EMBL" id="CEJ62568.1"/>
    </source>
</evidence>
<dbReference type="Proteomes" id="UP000042958">
    <property type="component" value="Unassembled WGS sequence"/>
</dbReference>
<reference evidence="3" key="1">
    <citation type="submission" date="2014-11" db="EMBL/GenBank/DDBJ databases">
        <authorList>
            <person name="Priebe Steffen"/>
            <person name="Linde Jorg"/>
            <person name="Horn Fabian"/>
        </authorList>
    </citation>
    <scope>NUCLEOTIDE SEQUENCE [LARGE SCALE GENOMIC DNA]</scope>
</reference>
<reference evidence="4" key="2">
    <citation type="journal article" date="2015" name="Genome Announc.">
        <title>Draft genome sequence of the fungus Penicillium brasilianum MG11.</title>
        <authorList>
            <person name="Horn F."/>
            <person name="Linde J."/>
            <person name="Mattern D.J."/>
            <person name="Walther G."/>
            <person name="Guthke R."/>
            <person name="Brakhage A.A."/>
            <person name="Valiante V."/>
        </authorList>
    </citation>
    <scope>NUCLEOTIDE SEQUENCE [LARGE SCALE GENOMIC DNA]</scope>
    <source>
        <strain evidence="4">MG11</strain>
    </source>
</reference>
<feature type="region of interest" description="Disordered" evidence="1">
    <location>
        <begin position="28"/>
        <end position="78"/>
    </location>
</feature>
<gene>
    <name evidence="2" type="ORF">PMG11_11065</name>
    <name evidence="3" type="ORF">PMG11_11415</name>
</gene>